<keyword evidence="4" id="KW-0812">Transmembrane</keyword>
<dbReference type="SUPFAM" id="SSF53448">
    <property type="entry name" value="Nucleotide-diphospho-sugar transferases"/>
    <property type="match status" value="1"/>
</dbReference>
<dbReference type="PANTHER" id="PTHR43630:SF1">
    <property type="entry name" value="POLY-BETA-1,6-N-ACETYL-D-GLUCOSAMINE SYNTHASE"/>
    <property type="match status" value="1"/>
</dbReference>
<comment type="similarity">
    <text evidence="1">Belongs to the glycosyltransferase 2 family.</text>
</comment>
<sequence length="372" mass="41737">MNLLPILLFAALLVYLLSLAILSSKWKWRRAKNERIQGGVDYPVTLLVPFRNEKKNLPGLLRNLAGLSYPNLQIILIDDHSEDGGGDQVEAWILAENKHNFKLISGQGQGKKAAIEQGVVMANANIILTTDADCTLSADWVQNMLRAFDDPSVQMVAGPVMTKGGDGTFDHFQQIDWASILLMTNFFFSIKKPVMCSAANMGYRKEAFYHIKGYQGNHGNPSGDDSYLLEKIYQRFGHQAIRYLASSNVLVKTHPVGSISGFLEQRSRWASKWNKHQFWQNAGGAVLSAFLSLASICSILLLLTGPIGVAMFAVYWFLKLLFEYFVLRKVLNTYEIPLSVGNLFLASVLHPIYVILVAFRSFLVKSRWKGRK</sequence>
<feature type="transmembrane region" description="Helical" evidence="4">
    <location>
        <begin position="338"/>
        <end position="363"/>
    </location>
</feature>
<feature type="transmembrane region" description="Helical" evidence="4">
    <location>
        <begin position="285"/>
        <end position="318"/>
    </location>
</feature>
<dbReference type="AlphaFoldDB" id="L0FTL3"/>
<evidence type="ECO:0000256" key="3">
    <source>
        <dbReference type="ARBA" id="ARBA00022679"/>
    </source>
</evidence>
<evidence type="ECO:0000313" key="7">
    <source>
        <dbReference type="Proteomes" id="UP000010796"/>
    </source>
</evidence>
<evidence type="ECO:0000256" key="4">
    <source>
        <dbReference type="SAM" id="Phobius"/>
    </source>
</evidence>
<dbReference type="HOGENOM" id="CLU_055604_1_0_10"/>
<evidence type="ECO:0000259" key="5">
    <source>
        <dbReference type="Pfam" id="PF00535"/>
    </source>
</evidence>
<keyword evidence="2" id="KW-0328">Glycosyltransferase</keyword>
<dbReference type="STRING" id="926556.Echvi_0086"/>
<dbReference type="eggNOG" id="COG1215">
    <property type="taxonomic scope" value="Bacteria"/>
</dbReference>
<keyword evidence="3 6" id="KW-0808">Transferase</keyword>
<proteinExistence type="inferred from homology"/>
<dbReference type="KEGG" id="evi:Echvi_0086"/>
<dbReference type="RefSeq" id="WP_015263951.1">
    <property type="nucleotide sequence ID" value="NC_019904.1"/>
</dbReference>
<dbReference type="Pfam" id="PF00535">
    <property type="entry name" value="Glycos_transf_2"/>
    <property type="match status" value="1"/>
</dbReference>
<keyword evidence="4" id="KW-0472">Membrane</keyword>
<keyword evidence="7" id="KW-1185">Reference proteome</keyword>
<keyword evidence="4" id="KW-1133">Transmembrane helix</keyword>
<dbReference type="InterPro" id="IPR001173">
    <property type="entry name" value="Glyco_trans_2-like"/>
</dbReference>
<evidence type="ECO:0000313" key="6">
    <source>
        <dbReference type="EMBL" id="AGA76383.1"/>
    </source>
</evidence>
<feature type="domain" description="Glycosyltransferase 2-like" evidence="5">
    <location>
        <begin position="46"/>
        <end position="210"/>
    </location>
</feature>
<dbReference type="EMBL" id="CP003346">
    <property type="protein sequence ID" value="AGA76383.1"/>
    <property type="molecule type" value="Genomic_DNA"/>
</dbReference>
<organism evidence="6 7">
    <name type="scientific">Echinicola vietnamensis (strain DSM 17526 / LMG 23754 / KMM 6221)</name>
    <dbReference type="NCBI Taxonomy" id="926556"/>
    <lineage>
        <taxon>Bacteria</taxon>
        <taxon>Pseudomonadati</taxon>
        <taxon>Bacteroidota</taxon>
        <taxon>Cytophagia</taxon>
        <taxon>Cytophagales</taxon>
        <taxon>Cyclobacteriaceae</taxon>
        <taxon>Echinicola</taxon>
    </lineage>
</organism>
<dbReference type="Proteomes" id="UP000010796">
    <property type="component" value="Chromosome"/>
</dbReference>
<accession>L0FTL3</accession>
<dbReference type="GO" id="GO:0016757">
    <property type="term" value="F:glycosyltransferase activity"/>
    <property type="evidence" value="ECO:0007669"/>
    <property type="project" value="UniProtKB-KW"/>
</dbReference>
<gene>
    <name evidence="6" type="ordered locus">Echvi_0086</name>
</gene>
<feature type="transmembrane region" description="Helical" evidence="4">
    <location>
        <begin position="6"/>
        <end position="23"/>
    </location>
</feature>
<reference evidence="7" key="1">
    <citation type="submission" date="2012-02" db="EMBL/GenBank/DDBJ databases">
        <title>The complete genome of Echinicola vietnamensis DSM 17526.</title>
        <authorList>
            <person name="Lucas S."/>
            <person name="Copeland A."/>
            <person name="Lapidus A."/>
            <person name="Glavina del Rio T."/>
            <person name="Dalin E."/>
            <person name="Tice H."/>
            <person name="Bruce D."/>
            <person name="Goodwin L."/>
            <person name="Pitluck S."/>
            <person name="Peters L."/>
            <person name="Ovchinnikova G."/>
            <person name="Teshima H."/>
            <person name="Kyrpides N."/>
            <person name="Mavromatis K."/>
            <person name="Ivanova N."/>
            <person name="Brettin T."/>
            <person name="Detter J.C."/>
            <person name="Han C."/>
            <person name="Larimer F."/>
            <person name="Land M."/>
            <person name="Hauser L."/>
            <person name="Markowitz V."/>
            <person name="Cheng J.-F."/>
            <person name="Hugenholtz P."/>
            <person name="Woyke T."/>
            <person name="Wu D."/>
            <person name="Brambilla E."/>
            <person name="Klenk H.-P."/>
            <person name="Eisen J.A."/>
        </authorList>
    </citation>
    <scope>NUCLEOTIDE SEQUENCE [LARGE SCALE GENOMIC DNA]</scope>
    <source>
        <strain evidence="7">DSM 17526 / LMG 23754 / KMM 6221</strain>
    </source>
</reference>
<dbReference type="Gene3D" id="3.90.550.10">
    <property type="entry name" value="Spore Coat Polysaccharide Biosynthesis Protein SpsA, Chain A"/>
    <property type="match status" value="1"/>
</dbReference>
<dbReference type="InterPro" id="IPR029044">
    <property type="entry name" value="Nucleotide-diphossugar_trans"/>
</dbReference>
<dbReference type="OrthoDB" id="9805625at2"/>
<dbReference type="PATRIC" id="fig|926556.3.peg.85"/>
<dbReference type="PANTHER" id="PTHR43630">
    <property type="entry name" value="POLY-BETA-1,6-N-ACETYL-D-GLUCOSAMINE SYNTHASE"/>
    <property type="match status" value="1"/>
</dbReference>
<name>L0FTL3_ECHVK</name>
<protein>
    <submittedName>
        <fullName evidence="6">Glycosyl transferase</fullName>
    </submittedName>
</protein>
<evidence type="ECO:0000256" key="2">
    <source>
        <dbReference type="ARBA" id="ARBA00022676"/>
    </source>
</evidence>
<evidence type="ECO:0000256" key="1">
    <source>
        <dbReference type="ARBA" id="ARBA00006739"/>
    </source>
</evidence>